<gene>
    <name evidence="1" type="ORF">ANN_18671</name>
</gene>
<organism evidence="1 2">
    <name type="scientific">Periplaneta americana</name>
    <name type="common">American cockroach</name>
    <name type="synonym">Blatta americana</name>
    <dbReference type="NCBI Taxonomy" id="6978"/>
    <lineage>
        <taxon>Eukaryota</taxon>
        <taxon>Metazoa</taxon>
        <taxon>Ecdysozoa</taxon>
        <taxon>Arthropoda</taxon>
        <taxon>Hexapoda</taxon>
        <taxon>Insecta</taxon>
        <taxon>Pterygota</taxon>
        <taxon>Neoptera</taxon>
        <taxon>Polyneoptera</taxon>
        <taxon>Dictyoptera</taxon>
        <taxon>Blattodea</taxon>
        <taxon>Blattoidea</taxon>
        <taxon>Blattidae</taxon>
        <taxon>Blattinae</taxon>
        <taxon>Periplaneta</taxon>
    </lineage>
</organism>
<dbReference type="EMBL" id="JAJSOF020000023">
    <property type="protein sequence ID" value="KAJ4436044.1"/>
    <property type="molecule type" value="Genomic_DNA"/>
</dbReference>
<dbReference type="Proteomes" id="UP001148838">
    <property type="component" value="Unassembled WGS sequence"/>
</dbReference>
<evidence type="ECO:0000313" key="2">
    <source>
        <dbReference type="Proteomes" id="UP001148838"/>
    </source>
</evidence>
<proteinExistence type="predicted"/>
<comment type="caution">
    <text evidence="1">The sequence shown here is derived from an EMBL/GenBank/DDBJ whole genome shotgun (WGS) entry which is preliminary data.</text>
</comment>
<evidence type="ECO:0000313" key="1">
    <source>
        <dbReference type="EMBL" id="KAJ4436044.1"/>
    </source>
</evidence>
<protein>
    <submittedName>
        <fullName evidence="1">Uncharacterized protein</fullName>
    </submittedName>
</protein>
<reference evidence="1 2" key="1">
    <citation type="journal article" date="2022" name="Allergy">
        <title>Genome assembly and annotation of Periplaneta americana reveal a comprehensive cockroach allergen profile.</title>
        <authorList>
            <person name="Wang L."/>
            <person name="Xiong Q."/>
            <person name="Saelim N."/>
            <person name="Wang L."/>
            <person name="Nong W."/>
            <person name="Wan A.T."/>
            <person name="Shi M."/>
            <person name="Liu X."/>
            <person name="Cao Q."/>
            <person name="Hui J.H.L."/>
            <person name="Sookrung N."/>
            <person name="Leung T.F."/>
            <person name="Tungtrongchitr A."/>
            <person name="Tsui S.K.W."/>
        </authorList>
    </citation>
    <scope>NUCLEOTIDE SEQUENCE [LARGE SCALE GENOMIC DNA]</scope>
    <source>
        <strain evidence="1">PWHHKU_190912</strain>
    </source>
</reference>
<name>A0ABQ8SPE5_PERAM</name>
<keyword evidence="2" id="KW-1185">Reference proteome</keyword>
<sequence>MDLRNKSCNFRMSLKNVIEESKLSFYVTRSDRCILKRQNLGQSEFELDVPVVLVLHASINVQGACTVHGLTAISVAILPIDISSSVETKRKVRRIQIGNKRGIHLAKTMDIAKTLTKMWRTRSVDTYNLTNLRTFDGHSTPYHGFFYDFSTLPAQAVFDINQTEINVTAIVVNRAVTPVVHVPENQDGITNLLFKKTFAEKQLLDAKYATKNVLPHDLTGYVYIMYNDSDLTLSKRGETRSVNVKFVQSIPLTDPFAGRSSRPGWQVGRSRPLCTLPIKSRLKIDFGISYLRQHSFNPTAPDRNSSIALSKALGSDFPYSCLIIIYS</sequence>
<accession>A0ABQ8SPE5</accession>